<keyword evidence="4" id="KW-0808">Transferase</keyword>
<dbReference type="PANTHER" id="PTHR10344:SF4">
    <property type="entry name" value="UMP-CMP KINASE 2, MITOCHONDRIAL"/>
    <property type="match status" value="1"/>
</dbReference>
<keyword evidence="5" id="KW-0545">Nucleotide biosynthesis</keyword>
<reference evidence="11 12" key="1">
    <citation type="submission" date="2020-12" db="EMBL/GenBank/DDBJ databases">
        <title>Genomic characterization of four novel bacteriophages infecting Klebsiella pneumoniae.</title>
        <authorList>
            <person name="Estrada Bonilla B."/>
            <person name="Costa A.R."/>
            <person name="van Rossum T."/>
            <person name="Hagedoorn S."/>
            <person name="Wallinga H."/>
            <person name="Xiao M."/>
            <person name="Song W."/>
            <person name="Haas P.-J."/>
            <person name="Nobrega F.L."/>
            <person name="Brouns S.J.J."/>
        </authorList>
    </citation>
    <scope>NUCLEOTIDE SEQUENCE [LARGE SCALE GENOMIC DNA]</scope>
</reference>
<dbReference type="Pfam" id="PF02223">
    <property type="entry name" value="Thymidylate_kin"/>
    <property type="match status" value="1"/>
</dbReference>
<accession>A0A7U0GBF5</accession>
<keyword evidence="12" id="KW-1185">Reference proteome</keyword>
<evidence type="ECO:0000256" key="8">
    <source>
        <dbReference type="ARBA" id="ARBA00022840"/>
    </source>
</evidence>
<dbReference type="CDD" id="cd01672">
    <property type="entry name" value="TMPK"/>
    <property type="match status" value="1"/>
</dbReference>
<evidence type="ECO:0000259" key="10">
    <source>
        <dbReference type="Pfam" id="PF02223"/>
    </source>
</evidence>
<dbReference type="NCBIfam" id="TIGR00041">
    <property type="entry name" value="DTMP_kinase"/>
    <property type="match status" value="1"/>
</dbReference>
<comment type="similarity">
    <text evidence="2">Belongs to the thymidylate kinase family.</text>
</comment>
<comment type="catalytic activity">
    <reaction evidence="9">
        <text>dTMP + ATP = dTDP + ADP</text>
        <dbReference type="Rhea" id="RHEA:13517"/>
        <dbReference type="ChEBI" id="CHEBI:30616"/>
        <dbReference type="ChEBI" id="CHEBI:58369"/>
        <dbReference type="ChEBI" id="CHEBI:63528"/>
        <dbReference type="ChEBI" id="CHEBI:456216"/>
        <dbReference type="EC" id="2.7.4.9"/>
    </reaction>
</comment>
<evidence type="ECO:0000313" key="11">
    <source>
        <dbReference type="EMBL" id="QQV92133.1"/>
    </source>
</evidence>
<evidence type="ECO:0000256" key="9">
    <source>
        <dbReference type="ARBA" id="ARBA00048743"/>
    </source>
</evidence>
<dbReference type="GO" id="GO:0004798">
    <property type="term" value="F:dTMP kinase activity"/>
    <property type="evidence" value="ECO:0007669"/>
    <property type="project" value="UniProtKB-EC"/>
</dbReference>
<dbReference type="InterPro" id="IPR039430">
    <property type="entry name" value="Thymidylate_kin-like_dom"/>
</dbReference>
<evidence type="ECO:0000256" key="1">
    <source>
        <dbReference type="ARBA" id="ARBA00004992"/>
    </source>
</evidence>
<dbReference type="InterPro" id="IPR027417">
    <property type="entry name" value="P-loop_NTPase"/>
</dbReference>
<gene>
    <name evidence="11" type="ORF">vBKpMFBKp24_361</name>
</gene>
<dbReference type="GO" id="GO:0006227">
    <property type="term" value="P:dUDP biosynthetic process"/>
    <property type="evidence" value="ECO:0007669"/>
    <property type="project" value="TreeGrafter"/>
</dbReference>
<dbReference type="InterPro" id="IPR018094">
    <property type="entry name" value="Thymidylate_kinase"/>
</dbReference>
<dbReference type="GO" id="GO:0005524">
    <property type="term" value="F:ATP binding"/>
    <property type="evidence" value="ECO:0007669"/>
    <property type="project" value="UniProtKB-KW"/>
</dbReference>
<evidence type="ECO:0000256" key="5">
    <source>
        <dbReference type="ARBA" id="ARBA00022727"/>
    </source>
</evidence>
<comment type="pathway">
    <text evidence="1">Pyrimidine metabolism; dTTP biosynthesis.</text>
</comment>
<protein>
    <recommendedName>
        <fullName evidence="3">dTMP kinase</fullName>
        <ecNumber evidence="3">2.7.4.9</ecNumber>
    </recommendedName>
</protein>
<dbReference type="InterPro" id="IPR018095">
    <property type="entry name" value="Thymidylate_kin_CS"/>
</dbReference>
<evidence type="ECO:0000256" key="4">
    <source>
        <dbReference type="ARBA" id="ARBA00022679"/>
    </source>
</evidence>
<feature type="domain" description="Thymidylate kinase-like" evidence="10">
    <location>
        <begin position="9"/>
        <end position="193"/>
    </location>
</feature>
<evidence type="ECO:0000256" key="2">
    <source>
        <dbReference type="ARBA" id="ARBA00009776"/>
    </source>
</evidence>
<name>A0A7U0GBF5_9CAUD</name>
<proteinExistence type="inferred from homology"/>
<dbReference type="EMBL" id="MW394391">
    <property type="protein sequence ID" value="QQV92133.1"/>
    <property type="molecule type" value="Genomic_DNA"/>
</dbReference>
<keyword evidence="6" id="KW-0547">Nucleotide-binding</keyword>
<evidence type="ECO:0000313" key="12">
    <source>
        <dbReference type="Proteomes" id="UP000596381"/>
    </source>
</evidence>
<evidence type="ECO:0000256" key="3">
    <source>
        <dbReference type="ARBA" id="ARBA00012980"/>
    </source>
</evidence>
<dbReference type="GO" id="GO:0006233">
    <property type="term" value="P:dTDP biosynthetic process"/>
    <property type="evidence" value="ECO:0007669"/>
    <property type="project" value="InterPro"/>
</dbReference>
<keyword evidence="7 11" id="KW-0418">Kinase</keyword>
<keyword evidence="8" id="KW-0067">ATP-binding</keyword>
<evidence type="ECO:0000256" key="6">
    <source>
        <dbReference type="ARBA" id="ARBA00022741"/>
    </source>
</evidence>
<dbReference type="UniPathway" id="UPA00575"/>
<dbReference type="Gene3D" id="3.40.50.300">
    <property type="entry name" value="P-loop containing nucleotide triphosphate hydrolases"/>
    <property type="match status" value="1"/>
</dbReference>
<dbReference type="SUPFAM" id="SSF52540">
    <property type="entry name" value="P-loop containing nucleoside triphosphate hydrolases"/>
    <property type="match status" value="1"/>
</dbReference>
<dbReference type="PROSITE" id="PS01331">
    <property type="entry name" value="THYMIDYLATE_KINASE"/>
    <property type="match status" value="1"/>
</dbReference>
<sequence>MSRTKLLIVEGLDGAGKTEAVALLQQALKERGESVVVFREPGSTVPAEAIREIVTSNKRPASPAARALLFVAARKELFDAKVNFALEGGHTVILDRSWLSTFAYSPDEDWDWLFNLHEGLGIFDHKPTIFYLDIDYDTHVKRLGNRKKDTIEEELIDQFDFYRRRYLSAISQIAPEANARVFTINAKAPLNEVFLQLMASYDEVY</sequence>
<dbReference type="Proteomes" id="UP000596381">
    <property type="component" value="Segment"/>
</dbReference>
<organism evidence="11 12">
    <name type="scientific">Klebsiella phage vB_KpM_FBKp24</name>
    <dbReference type="NCBI Taxonomy" id="2801834"/>
    <lineage>
        <taxon>Viruses</taxon>
        <taxon>Duplodnaviria</taxon>
        <taxon>Heunggongvirae</taxon>
        <taxon>Uroviricota</taxon>
        <taxon>Caudoviricetes</taxon>
        <taxon>Chimalliviridae</taxon>
        <taxon>Maaswegvirus</taxon>
        <taxon>Maaswegvirus Kp24</taxon>
    </lineage>
</organism>
<dbReference type="PANTHER" id="PTHR10344">
    <property type="entry name" value="THYMIDYLATE KINASE"/>
    <property type="match status" value="1"/>
</dbReference>
<dbReference type="HAMAP" id="MF_00165">
    <property type="entry name" value="Thymidylate_kinase"/>
    <property type="match status" value="1"/>
</dbReference>
<dbReference type="EC" id="2.7.4.9" evidence="3"/>
<dbReference type="GO" id="GO:0006235">
    <property type="term" value="P:dTTP biosynthetic process"/>
    <property type="evidence" value="ECO:0007669"/>
    <property type="project" value="UniProtKB-UniPathway"/>
</dbReference>
<evidence type="ECO:0000256" key="7">
    <source>
        <dbReference type="ARBA" id="ARBA00022777"/>
    </source>
</evidence>